<evidence type="ECO:0000313" key="11">
    <source>
        <dbReference type="EMBL" id="POM72264.1"/>
    </source>
</evidence>
<comment type="caution">
    <text evidence="11">The sequence shown here is derived from an EMBL/GenBank/DDBJ whole genome shotgun (WGS) entry which is preliminary data.</text>
</comment>
<organism evidence="11 12">
    <name type="scientific">Phytophthora palmivora</name>
    <dbReference type="NCBI Taxonomy" id="4796"/>
    <lineage>
        <taxon>Eukaryota</taxon>
        <taxon>Sar</taxon>
        <taxon>Stramenopiles</taxon>
        <taxon>Oomycota</taxon>
        <taxon>Peronosporomycetes</taxon>
        <taxon>Peronosporales</taxon>
        <taxon>Peronosporaceae</taxon>
        <taxon>Phytophthora</taxon>
    </lineage>
</organism>
<evidence type="ECO:0000256" key="7">
    <source>
        <dbReference type="ARBA" id="ARBA00023306"/>
    </source>
</evidence>
<dbReference type="GO" id="GO:0016887">
    <property type="term" value="F:ATP hydrolysis activity"/>
    <property type="evidence" value="ECO:0007669"/>
    <property type="project" value="InterPro"/>
</dbReference>
<feature type="region of interest" description="Disordered" evidence="9">
    <location>
        <begin position="80"/>
        <end position="120"/>
    </location>
</feature>
<evidence type="ECO:0000256" key="2">
    <source>
        <dbReference type="ARBA" id="ARBA00022705"/>
    </source>
</evidence>
<keyword evidence="3" id="KW-0547">Nucleotide-binding</keyword>
<dbReference type="InterPro" id="IPR027417">
    <property type="entry name" value="P-loop_NTPase"/>
</dbReference>
<dbReference type="InterPro" id="IPR003593">
    <property type="entry name" value="AAA+_ATPase"/>
</dbReference>
<evidence type="ECO:0000256" key="9">
    <source>
        <dbReference type="SAM" id="MobiDB-lite"/>
    </source>
</evidence>
<gene>
    <name evidence="11" type="ORF">PHPALM_11049</name>
</gene>
<evidence type="ECO:0000313" key="12">
    <source>
        <dbReference type="Proteomes" id="UP000237271"/>
    </source>
</evidence>
<feature type="compositionally biased region" description="Polar residues" evidence="9">
    <location>
        <begin position="94"/>
        <end position="112"/>
    </location>
</feature>
<dbReference type="PANTHER" id="PTHR46765:SF1">
    <property type="entry name" value="P-LOOP CONTAINING NUCLEOSIDE TRIPHOSPHATE HYDROLASES SUPERFAMILY PROTEIN"/>
    <property type="match status" value="1"/>
</dbReference>
<dbReference type="SMART" id="SM00382">
    <property type="entry name" value="AAA"/>
    <property type="match status" value="1"/>
</dbReference>
<keyword evidence="6" id="KW-0539">Nucleus</keyword>
<proteinExistence type="inferred from homology"/>
<dbReference type="InterPro" id="IPR003959">
    <property type="entry name" value="ATPase_AAA_core"/>
</dbReference>
<keyword evidence="7" id="KW-0131">Cell cycle</keyword>
<keyword evidence="5" id="KW-0238">DNA-binding</keyword>
<evidence type="ECO:0000256" key="4">
    <source>
        <dbReference type="ARBA" id="ARBA00022840"/>
    </source>
</evidence>
<evidence type="ECO:0000256" key="3">
    <source>
        <dbReference type="ARBA" id="ARBA00022741"/>
    </source>
</evidence>
<sequence length="495" mass="55049">MEAVERMEIEEAASKEDQAISHELDSINKETCHASNAVLWLDKYRPQSFLDLLSDERTNREVLTWIKSWDHFVFPKKKRANGTLPVSPDKANTLGGSSKSPWNQGISKNQGNENEDDEDKRPLNKIILICGPPGAGKTTLANIVARHAGYNPIEVNASDDRTASVLRNKLISAMEMQSIWGERKPNCIILDEIDGAMNGSDGKSAIEVIQEIVSAPLQRKKTGAKTAAKNRHPLTRPLICICNDLYASVLRPLRQMAKIFMLDAPHPQRLVTRLKYICRHEGIKATTGVLAALCSSADNDIRYCLNTLQFQTTQSRGAAKSKSAVVTLSTGLVAQKDHIHGMFEALDLVFYNARSKSAKGEAPVAEKINEAVASLGNFQLLISGLDENVPKMIFNDPTMKKIWDVFEWLGLADEYENRARAEQQYAFQAYIPFAAVATHASCCTSSRRRVEYPRAQFEAQKRRDRSENILVALTEGAQLQPILRMSTSVLVVDVV</sequence>
<reference evidence="11 12" key="1">
    <citation type="journal article" date="2017" name="Genome Biol. Evol.">
        <title>Phytophthora megakarya and P. palmivora, closely related causal agents of cacao black pod rot, underwent increases in genome sizes and gene numbers by different mechanisms.</title>
        <authorList>
            <person name="Ali S.S."/>
            <person name="Shao J."/>
            <person name="Lary D.J."/>
            <person name="Kronmiller B."/>
            <person name="Shen D."/>
            <person name="Strem M.D."/>
            <person name="Amoako-Attah I."/>
            <person name="Akrofi A.Y."/>
            <person name="Begoude B.A."/>
            <person name="Ten Hoopen G.M."/>
            <person name="Coulibaly K."/>
            <person name="Kebe B.I."/>
            <person name="Melnick R.L."/>
            <person name="Guiltinan M.J."/>
            <person name="Tyler B.M."/>
            <person name="Meinhardt L.W."/>
            <person name="Bailey B.A."/>
        </authorList>
    </citation>
    <scope>NUCLEOTIDE SEQUENCE [LARGE SCALE GENOMIC DNA]</scope>
    <source>
        <strain evidence="12">sbr112.9</strain>
    </source>
</reference>
<protein>
    <submittedName>
        <fullName evidence="11">Chromosome transmission fidelity protein</fullName>
    </submittedName>
</protein>
<dbReference type="GO" id="GO:0003677">
    <property type="term" value="F:DNA binding"/>
    <property type="evidence" value="ECO:0007669"/>
    <property type="project" value="UniProtKB-KW"/>
</dbReference>
<dbReference type="Gene3D" id="3.40.50.300">
    <property type="entry name" value="P-loop containing nucleotide triphosphate hydrolases"/>
    <property type="match status" value="1"/>
</dbReference>
<dbReference type="PANTHER" id="PTHR46765">
    <property type="entry name" value="P-LOOP CONTAINING NUCLEOSIDE TRIPHOSPHATE HYDROLASES SUPERFAMILY PROTEIN"/>
    <property type="match status" value="1"/>
</dbReference>
<keyword evidence="12" id="KW-1185">Reference proteome</keyword>
<dbReference type="Gene3D" id="1.10.8.60">
    <property type="match status" value="1"/>
</dbReference>
<keyword evidence="4" id="KW-0067">ATP-binding</keyword>
<evidence type="ECO:0000259" key="10">
    <source>
        <dbReference type="SMART" id="SM00382"/>
    </source>
</evidence>
<feature type="domain" description="AAA+ ATPase" evidence="10">
    <location>
        <begin position="123"/>
        <end position="266"/>
    </location>
</feature>
<name>A0A2P4Y368_9STRA</name>
<dbReference type="GO" id="GO:0006260">
    <property type="term" value="P:DNA replication"/>
    <property type="evidence" value="ECO:0007669"/>
    <property type="project" value="UniProtKB-KW"/>
</dbReference>
<dbReference type="GO" id="GO:0005524">
    <property type="term" value="F:ATP binding"/>
    <property type="evidence" value="ECO:0007669"/>
    <property type="project" value="UniProtKB-KW"/>
</dbReference>
<dbReference type="CDD" id="cd18140">
    <property type="entry name" value="HLD_clamp_RFC"/>
    <property type="match status" value="1"/>
</dbReference>
<dbReference type="EMBL" id="NCKW01006014">
    <property type="protein sequence ID" value="POM72264.1"/>
    <property type="molecule type" value="Genomic_DNA"/>
</dbReference>
<dbReference type="AlphaFoldDB" id="A0A2P4Y368"/>
<comment type="similarity">
    <text evidence="8">Belongs to the activator 1 small subunits family. CTF18 subfamily.</text>
</comment>
<feature type="non-terminal residue" evidence="11">
    <location>
        <position position="495"/>
    </location>
</feature>
<evidence type="ECO:0000256" key="5">
    <source>
        <dbReference type="ARBA" id="ARBA00023125"/>
    </source>
</evidence>
<evidence type="ECO:0000256" key="8">
    <source>
        <dbReference type="ARBA" id="ARBA00043975"/>
    </source>
</evidence>
<dbReference type="Pfam" id="PF00004">
    <property type="entry name" value="AAA"/>
    <property type="match status" value="1"/>
</dbReference>
<comment type="subcellular location">
    <subcellularLocation>
        <location evidence="1">Nucleus</location>
    </subcellularLocation>
</comment>
<dbReference type="CDD" id="cd00009">
    <property type="entry name" value="AAA"/>
    <property type="match status" value="1"/>
</dbReference>
<accession>A0A2P4Y368</accession>
<dbReference type="SUPFAM" id="SSF52540">
    <property type="entry name" value="P-loop containing nucleoside triphosphate hydrolases"/>
    <property type="match status" value="1"/>
</dbReference>
<evidence type="ECO:0000256" key="6">
    <source>
        <dbReference type="ARBA" id="ARBA00023242"/>
    </source>
</evidence>
<dbReference type="GO" id="GO:0005634">
    <property type="term" value="C:nucleus"/>
    <property type="evidence" value="ECO:0007669"/>
    <property type="project" value="UniProtKB-SubCell"/>
</dbReference>
<evidence type="ECO:0000256" key="1">
    <source>
        <dbReference type="ARBA" id="ARBA00004123"/>
    </source>
</evidence>
<keyword evidence="2" id="KW-0235">DNA replication</keyword>
<dbReference type="Proteomes" id="UP000237271">
    <property type="component" value="Unassembled WGS sequence"/>
</dbReference>
<dbReference type="InterPro" id="IPR047854">
    <property type="entry name" value="RFC_lid"/>
</dbReference>
<dbReference type="InterPro" id="IPR053016">
    <property type="entry name" value="CTF18-RFC_complex"/>
</dbReference>
<dbReference type="OrthoDB" id="2195431at2759"/>